<dbReference type="KEGG" id="csr:Cspa_135p00540"/>
<accession>M1MP32</accession>
<proteinExistence type="predicted"/>
<dbReference type="EMBL" id="CP004122">
    <property type="protein sequence ID" value="AGF59614.1"/>
    <property type="molecule type" value="Genomic_DNA"/>
</dbReference>
<feature type="region of interest" description="Disordered" evidence="1">
    <location>
        <begin position="111"/>
        <end position="130"/>
    </location>
</feature>
<gene>
    <name evidence="2" type="ORF">Cspa_135p00540</name>
</gene>
<dbReference type="Proteomes" id="UP000011728">
    <property type="component" value="Plasmid Csp_135p"/>
</dbReference>
<reference evidence="2 3" key="1">
    <citation type="submission" date="2013-02" db="EMBL/GenBank/DDBJ databases">
        <title>Genome sequence of Clostridium saccharoperbutylacetonicum N1-4(HMT).</title>
        <authorList>
            <person name="Poehlein A."/>
            <person name="Daniel R."/>
        </authorList>
    </citation>
    <scope>NUCLEOTIDE SEQUENCE [LARGE SCALE GENOMIC DNA]</scope>
    <source>
        <strain evidence="3">N1-4(HMT)</strain>
        <plasmid evidence="3">Plasmid Csp_135p</plasmid>
    </source>
</reference>
<evidence type="ECO:0000313" key="3">
    <source>
        <dbReference type="Proteomes" id="UP000011728"/>
    </source>
</evidence>
<dbReference type="HOGENOM" id="CLU_047100_0_0_9"/>
<evidence type="ECO:0000313" key="2">
    <source>
        <dbReference type="EMBL" id="AGF59614.1"/>
    </source>
</evidence>
<organism evidence="2 3">
    <name type="scientific">Clostridium saccharoperbutylacetonicum N1-4(HMT)</name>
    <dbReference type="NCBI Taxonomy" id="931276"/>
    <lineage>
        <taxon>Bacteria</taxon>
        <taxon>Bacillati</taxon>
        <taxon>Bacillota</taxon>
        <taxon>Clostridia</taxon>
        <taxon>Eubacteriales</taxon>
        <taxon>Clostridiaceae</taxon>
        <taxon>Clostridium</taxon>
    </lineage>
</organism>
<evidence type="ECO:0000256" key="1">
    <source>
        <dbReference type="SAM" id="MobiDB-lite"/>
    </source>
</evidence>
<keyword evidence="2" id="KW-0614">Plasmid</keyword>
<dbReference type="RefSeq" id="WP_015395921.1">
    <property type="nucleotide sequence ID" value="NC_020292.1"/>
</dbReference>
<sequence length="385" mass="43057">MIKTFNFKYIGTIQTWMIPYDGIYKIEAYGAQGGNVGKVRPNLHEGGKGAYISGKFNLKAGNNLYILVGGACVSKDWYDWVGGGGAGDDGCNIVGNGQTLPGYGGVGRAVTTTEGSGRGSSSGSGAGSVTNGNCSRMSPALSFINISLLYGTYTLFFQKDNEYYLPIGKYFNTTKKSFDPISLNDLMNEIYNNNYLITNLYDLNTPFVINSITYNPLDYLDISKCRMCLIQDYSDVKENISTLNIKYSPSSIALAKTNIKIRDKYDKQETAFINITPNSKSDLSYFLDYGENKLYKECSELGKEIIKDDFYANFMFDTPNALLSSVTLYGKNNDKYSKIKNYEIEVYENLNEAKFITFKNSYNEVLVNKITKESFDYTINTLDKF</sequence>
<protein>
    <submittedName>
        <fullName evidence="2">Glycine rich protein</fullName>
    </submittedName>
</protein>
<name>M1MP32_9CLOT</name>
<dbReference type="AlphaFoldDB" id="M1MP32"/>
<keyword evidence="3" id="KW-1185">Reference proteome</keyword>
<geneLocation type="plasmid" evidence="2 3">
    <name>Csp_135p</name>
</geneLocation>
<dbReference type="PATRIC" id="fig|931276.5.peg.5939"/>
<feature type="compositionally biased region" description="Gly residues" evidence="1">
    <location>
        <begin position="116"/>
        <end position="126"/>
    </location>
</feature>